<sequence length="80" mass="8523">MIPAADQPFSNDTLINRPNTFSVNKFACLGIHLINLCHSGQERLGSIVLPTVIAGALRGNPASPKVIKLRGKKDLPSACD</sequence>
<dbReference type="EMBL" id="UYRU01072194">
    <property type="protein sequence ID" value="VDN21958.1"/>
    <property type="molecule type" value="Genomic_DNA"/>
</dbReference>
<reference evidence="1 2" key="1">
    <citation type="submission" date="2018-11" db="EMBL/GenBank/DDBJ databases">
        <authorList>
            <consortium name="Pathogen Informatics"/>
        </authorList>
    </citation>
    <scope>NUCLEOTIDE SEQUENCE [LARGE SCALE GENOMIC DNA]</scope>
</reference>
<protein>
    <submittedName>
        <fullName evidence="1">Uncharacterized protein</fullName>
    </submittedName>
</protein>
<dbReference type="Proteomes" id="UP000281553">
    <property type="component" value="Unassembled WGS sequence"/>
</dbReference>
<accession>A0A3P7MHR0</accession>
<keyword evidence="2" id="KW-1185">Reference proteome</keyword>
<evidence type="ECO:0000313" key="1">
    <source>
        <dbReference type="EMBL" id="VDN21958.1"/>
    </source>
</evidence>
<dbReference type="AlphaFoldDB" id="A0A3P7MHR0"/>
<name>A0A3P7MHR0_DIBLA</name>
<organism evidence="1 2">
    <name type="scientific">Dibothriocephalus latus</name>
    <name type="common">Fish tapeworm</name>
    <name type="synonym">Diphyllobothrium latum</name>
    <dbReference type="NCBI Taxonomy" id="60516"/>
    <lineage>
        <taxon>Eukaryota</taxon>
        <taxon>Metazoa</taxon>
        <taxon>Spiralia</taxon>
        <taxon>Lophotrochozoa</taxon>
        <taxon>Platyhelminthes</taxon>
        <taxon>Cestoda</taxon>
        <taxon>Eucestoda</taxon>
        <taxon>Diphyllobothriidea</taxon>
        <taxon>Diphyllobothriidae</taxon>
        <taxon>Dibothriocephalus</taxon>
    </lineage>
</organism>
<gene>
    <name evidence="1" type="ORF">DILT_LOCUS13941</name>
</gene>
<evidence type="ECO:0000313" key="2">
    <source>
        <dbReference type="Proteomes" id="UP000281553"/>
    </source>
</evidence>
<proteinExistence type="predicted"/>